<name>A0A498T165_ACAVI</name>
<evidence type="ECO:0000313" key="3">
    <source>
        <dbReference type="Proteomes" id="UP000276991"/>
    </source>
</evidence>
<sequence length="241" mass="26283">MSIAMETTPVSVSSASGGDLNTDKPLEQSQHALQMQLSCSASSTPPLQNVSEQSGVLQSDLTANLSTILNASKNNDIKDGNSPVIDDDANSMLERELEVQQKAFQRFRSTFPINVFPPFLAALQQNPLTLHNQFTAASSNPRSSGISPGLDDEDENEGLASTEPEDLTINFRREKKECEVGAGGSTGDDNADSDASGQQNWSYEEQFKQFIYSSVFPPVHLAVPVRLDSCALYYVQQQFKQ</sequence>
<protein>
    <submittedName>
        <fullName evidence="2">Uncharacterized protein</fullName>
    </submittedName>
</protein>
<proteinExistence type="predicted"/>
<organism evidence="2 3">
    <name type="scientific">Acanthocheilonema viteae</name>
    <name type="common">Filarial nematode worm</name>
    <name type="synonym">Dipetalonema viteae</name>
    <dbReference type="NCBI Taxonomy" id="6277"/>
    <lineage>
        <taxon>Eukaryota</taxon>
        <taxon>Metazoa</taxon>
        <taxon>Ecdysozoa</taxon>
        <taxon>Nematoda</taxon>
        <taxon>Chromadorea</taxon>
        <taxon>Rhabditida</taxon>
        <taxon>Spirurina</taxon>
        <taxon>Spiruromorpha</taxon>
        <taxon>Filarioidea</taxon>
        <taxon>Onchocercidae</taxon>
        <taxon>Acanthocheilonema</taxon>
    </lineage>
</organism>
<feature type="region of interest" description="Disordered" evidence="1">
    <location>
        <begin position="179"/>
        <end position="199"/>
    </location>
</feature>
<feature type="region of interest" description="Disordered" evidence="1">
    <location>
        <begin position="1"/>
        <end position="55"/>
    </location>
</feature>
<dbReference type="STRING" id="6277.A0A498T165"/>
<dbReference type="AlphaFoldDB" id="A0A498T165"/>
<dbReference type="Proteomes" id="UP000276991">
    <property type="component" value="Unassembled WGS sequence"/>
</dbReference>
<keyword evidence="3" id="KW-1185">Reference proteome</keyword>
<gene>
    <name evidence="2" type="ORF">NAV_LOCUS9795</name>
</gene>
<evidence type="ECO:0000256" key="1">
    <source>
        <dbReference type="SAM" id="MobiDB-lite"/>
    </source>
</evidence>
<feature type="region of interest" description="Disordered" evidence="1">
    <location>
        <begin position="135"/>
        <end position="164"/>
    </location>
</feature>
<feature type="compositionally biased region" description="Polar residues" evidence="1">
    <location>
        <begin position="135"/>
        <end position="146"/>
    </location>
</feature>
<dbReference type="EMBL" id="UPTC01004589">
    <property type="protein sequence ID" value="VBB35004.1"/>
    <property type="molecule type" value="Genomic_DNA"/>
</dbReference>
<accession>A0A498T165</accession>
<evidence type="ECO:0000313" key="2">
    <source>
        <dbReference type="EMBL" id="VBB35004.1"/>
    </source>
</evidence>
<reference evidence="2 3" key="1">
    <citation type="submission" date="2018-08" db="EMBL/GenBank/DDBJ databases">
        <authorList>
            <person name="Laetsch R D."/>
            <person name="Stevens L."/>
            <person name="Kumar S."/>
            <person name="Blaxter L. M."/>
        </authorList>
    </citation>
    <scope>NUCLEOTIDE SEQUENCE [LARGE SCALE GENOMIC DNA]</scope>
</reference>
<feature type="compositionally biased region" description="Polar residues" evidence="1">
    <location>
        <begin position="27"/>
        <end position="55"/>
    </location>
</feature>
<dbReference type="OrthoDB" id="5851561at2759"/>